<dbReference type="AlphaFoldDB" id="A0A4Y7SVN0"/>
<protein>
    <recommendedName>
        <fullName evidence="3">F-box domain-containing protein</fullName>
    </recommendedName>
</protein>
<evidence type="ECO:0008006" key="3">
    <source>
        <dbReference type="Google" id="ProtNLM"/>
    </source>
</evidence>
<sequence length="512" mass="58566">MDLFDLERLARDRKAEARSAPDFPFEIWTHIASFLDWNAVERLFALNRFFFNYVLNARYGHVYLDEYLHNHDILKLKRLQNPSIASRVHTLTLRSFPPLPQTWTESAKKKLAFCVSRFCSPSQHTEMLSMNSLKNLNSLTIEGTFLSRGKILTALRLPPSLRTFVLRVPVSSCSAIVSTILPNTNPQLRELSLEMTCECNTCGYPHTPQDESLAGLLPLLAHSTSTLETLKLRLCGAPLCAMNATKFYKHLRTFTFSRLYKIDLLLCSTFAAVDEAALLASESIRAFLSTSTPKVTDLTLDVYPALLLTSSLPECDRDRVEGTPRVQALHLHLPDQHNRRGLSELPALTPFSLDQLSTYIHSQLPTLVELDLGHMSIRFQQLQDFLMLFRGQKSPLSNLCFTIWRLEPRVFACIFSFLPQLRSLAITYESVQPDDCENPYAEVYARVNAFLRGMQDLRFGTWDLEDIKLAPISPLPYFHWKETVVDVFPRIKTVCGAPKEEYLAWYYRTCNI</sequence>
<comment type="caution">
    <text evidence="1">The sequence shown here is derived from an EMBL/GenBank/DDBJ whole genome shotgun (WGS) entry which is preliminary data.</text>
</comment>
<dbReference type="EMBL" id="QPFP01000052">
    <property type="protein sequence ID" value="TEB25923.1"/>
    <property type="molecule type" value="Genomic_DNA"/>
</dbReference>
<evidence type="ECO:0000313" key="2">
    <source>
        <dbReference type="Proteomes" id="UP000298030"/>
    </source>
</evidence>
<reference evidence="1 2" key="1">
    <citation type="journal article" date="2019" name="Nat. Ecol. Evol.">
        <title>Megaphylogeny resolves global patterns of mushroom evolution.</title>
        <authorList>
            <person name="Varga T."/>
            <person name="Krizsan K."/>
            <person name="Foldi C."/>
            <person name="Dima B."/>
            <person name="Sanchez-Garcia M."/>
            <person name="Sanchez-Ramirez S."/>
            <person name="Szollosi G.J."/>
            <person name="Szarkandi J.G."/>
            <person name="Papp V."/>
            <person name="Albert L."/>
            <person name="Andreopoulos W."/>
            <person name="Angelini C."/>
            <person name="Antonin V."/>
            <person name="Barry K.W."/>
            <person name="Bougher N.L."/>
            <person name="Buchanan P."/>
            <person name="Buyck B."/>
            <person name="Bense V."/>
            <person name="Catcheside P."/>
            <person name="Chovatia M."/>
            <person name="Cooper J."/>
            <person name="Damon W."/>
            <person name="Desjardin D."/>
            <person name="Finy P."/>
            <person name="Geml J."/>
            <person name="Haridas S."/>
            <person name="Hughes K."/>
            <person name="Justo A."/>
            <person name="Karasinski D."/>
            <person name="Kautmanova I."/>
            <person name="Kiss B."/>
            <person name="Kocsube S."/>
            <person name="Kotiranta H."/>
            <person name="LaButti K.M."/>
            <person name="Lechner B.E."/>
            <person name="Liimatainen K."/>
            <person name="Lipzen A."/>
            <person name="Lukacs Z."/>
            <person name="Mihaltcheva S."/>
            <person name="Morgado L.N."/>
            <person name="Niskanen T."/>
            <person name="Noordeloos M.E."/>
            <person name="Ohm R.A."/>
            <person name="Ortiz-Santana B."/>
            <person name="Ovrebo C."/>
            <person name="Racz N."/>
            <person name="Riley R."/>
            <person name="Savchenko A."/>
            <person name="Shiryaev A."/>
            <person name="Soop K."/>
            <person name="Spirin V."/>
            <person name="Szebenyi C."/>
            <person name="Tomsovsky M."/>
            <person name="Tulloss R.E."/>
            <person name="Uehling J."/>
            <person name="Grigoriev I.V."/>
            <person name="Vagvolgyi C."/>
            <person name="Papp T."/>
            <person name="Martin F.M."/>
            <person name="Miettinen O."/>
            <person name="Hibbett D.S."/>
            <person name="Nagy L.G."/>
        </authorList>
    </citation>
    <scope>NUCLEOTIDE SEQUENCE [LARGE SCALE GENOMIC DNA]</scope>
    <source>
        <strain evidence="1 2">FP101781</strain>
    </source>
</reference>
<dbReference type="SUPFAM" id="SSF52047">
    <property type="entry name" value="RNI-like"/>
    <property type="match status" value="1"/>
</dbReference>
<gene>
    <name evidence="1" type="ORF">FA13DRAFT_1796020</name>
</gene>
<accession>A0A4Y7SVN0</accession>
<organism evidence="1 2">
    <name type="scientific">Coprinellus micaceus</name>
    <name type="common">Glistening ink-cap mushroom</name>
    <name type="synonym">Coprinus micaceus</name>
    <dbReference type="NCBI Taxonomy" id="71717"/>
    <lineage>
        <taxon>Eukaryota</taxon>
        <taxon>Fungi</taxon>
        <taxon>Dikarya</taxon>
        <taxon>Basidiomycota</taxon>
        <taxon>Agaricomycotina</taxon>
        <taxon>Agaricomycetes</taxon>
        <taxon>Agaricomycetidae</taxon>
        <taxon>Agaricales</taxon>
        <taxon>Agaricineae</taxon>
        <taxon>Psathyrellaceae</taxon>
        <taxon>Coprinellus</taxon>
    </lineage>
</organism>
<keyword evidence="2" id="KW-1185">Reference proteome</keyword>
<dbReference type="OrthoDB" id="2987979at2759"/>
<proteinExistence type="predicted"/>
<dbReference type="Proteomes" id="UP000298030">
    <property type="component" value="Unassembled WGS sequence"/>
</dbReference>
<evidence type="ECO:0000313" key="1">
    <source>
        <dbReference type="EMBL" id="TEB25923.1"/>
    </source>
</evidence>
<name>A0A4Y7SVN0_COPMI</name>